<protein>
    <recommendedName>
        <fullName evidence="4">Spo0E like sporulation regulatory protein</fullName>
    </recommendedName>
</protein>
<keyword evidence="1" id="KW-0175">Coiled coil</keyword>
<organism evidence="2 3">
    <name type="scientific">Alkaliphilus peptidifermentans DSM 18978</name>
    <dbReference type="NCBI Taxonomy" id="1120976"/>
    <lineage>
        <taxon>Bacteria</taxon>
        <taxon>Bacillati</taxon>
        <taxon>Bacillota</taxon>
        <taxon>Clostridia</taxon>
        <taxon>Peptostreptococcales</taxon>
        <taxon>Natronincolaceae</taxon>
        <taxon>Alkaliphilus</taxon>
    </lineage>
</organism>
<dbReference type="GO" id="GO:0043937">
    <property type="term" value="P:regulation of sporulation"/>
    <property type="evidence" value="ECO:0007669"/>
    <property type="project" value="InterPro"/>
</dbReference>
<dbReference type="EMBL" id="FMUS01000019">
    <property type="protein sequence ID" value="SCY87005.1"/>
    <property type="molecule type" value="Genomic_DNA"/>
</dbReference>
<evidence type="ECO:0000256" key="1">
    <source>
        <dbReference type="SAM" id="Coils"/>
    </source>
</evidence>
<dbReference type="AlphaFoldDB" id="A0A1G5JF73"/>
<dbReference type="SUPFAM" id="SSF140500">
    <property type="entry name" value="BAS1536-like"/>
    <property type="match status" value="1"/>
</dbReference>
<proteinExistence type="predicted"/>
<keyword evidence="3" id="KW-1185">Reference proteome</keyword>
<dbReference type="InterPro" id="IPR037208">
    <property type="entry name" value="Spo0E-like_sf"/>
</dbReference>
<evidence type="ECO:0000313" key="3">
    <source>
        <dbReference type="Proteomes" id="UP000198636"/>
    </source>
</evidence>
<dbReference type="OrthoDB" id="1957715at2"/>
<dbReference type="RefSeq" id="WP_091544679.1">
    <property type="nucleotide sequence ID" value="NZ_FMUS01000019.1"/>
</dbReference>
<sequence length="59" mass="7086">MKEIQKIKVEIETLKSQLRNYLERNADLEEVLELNYKIDKLIVKFYQMKKVDNTSPPCN</sequence>
<reference evidence="2 3" key="1">
    <citation type="submission" date="2016-10" db="EMBL/GenBank/DDBJ databases">
        <authorList>
            <person name="de Groot N.N."/>
        </authorList>
    </citation>
    <scope>NUCLEOTIDE SEQUENCE [LARGE SCALE GENOMIC DNA]</scope>
    <source>
        <strain evidence="2 3">DSM 18978</strain>
    </source>
</reference>
<gene>
    <name evidence="2" type="ORF">SAMN03080606_02823</name>
</gene>
<feature type="coiled-coil region" evidence="1">
    <location>
        <begin position="4"/>
        <end position="31"/>
    </location>
</feature>
<name>A0A1G5JF73_9FIRM</name>
<accession>A0A1G5JF73</accession>
<evidence type="ECO:0000313" key="2">
    <source>
        <dbReference type="EMBL" id="SCY87005.1"/>
    </source>
</evidence>
<dbReference type="Proteomes" id="UP000198636">
    <property type="component" value="Unassembled WGS sequence"/>
</dbReference>
<evidence type="ECO:0008006" key="4">
    <source>
        <dbReference type="Google" id="ProtNLM"/>
    </source>
</evidence>